<feature type="active site" description="Schiff-base intermediate with substrate" evidence="9">
    <location>
        <position position="195"/>
    </location>
</feature>
<dbReference type="FunFam" id="3.20.20.70:FF:000019">
    <property type="entry name" value="Delta-aminolevulinic acid dehydratase"/>
    <property type="match status" value="1"/>
</dbReference>
<comment type="pathway">
    <text evidence="1">Porphyrin-containing compound metabolism; protoporphyrin-IX biosynthesis; coproporphyrinogen-III from 5-aminolevulinate: step 1/4.</text>
</comment>
<sequence>MEFPKLRPRRLRLKENIRRLVRETTLTLDDIIYPIFVRYGHNVVEEVPSMPGVFRYSLDKLADAVKEVADLGIKAVILFGIPEKKDEVGSDTWSDDGIIQRALRLLKKEVPEMYLITDVCFCEYTTHGHCGVLCGDTVCNDETLENLKKQVVSHAKNGADMVAPSGMMDGMVKAIREALDEAGFSHIPIMSYSAKFASAFYGPFREAAESAPSFGDRRSYQMDPANAREALKEVLLDVQEGADIVMVKPALAYLDIISKVKEMILLPVCAYNVSGEYSMIKAAGRLGWIDEKKVMVETLLSMKRAGADMIITYFAKDVAKMIIKGEI</sequence>
<feature type="binding site" evidence="12">
    <location>
        <position position="233"/>
    </location>
    <ligand>
        <name>Mg(2+)</name>
        <dbReference type="ChEBI" id="CHEBI:18420"/>
    </ligand>
</feature>
<dbReference type="PROSITE" id="PS00169">
    <property type="entry name" value="D_ALA_DEHYDRATASE"/>
    <property type="match status" value="1"/>
</dbReference>
<protein>
    <recommendedName>
        <fullName evidence="4 13">Delta-aminolevulinic acid dehydratase</fullName>
        <ecNumber evidence="3 13">4.2.1.24</ecNumber>
    </recommendedName>
</protein>
<keyword evidence="7 13" id="KW-0627">Porphyrin biosynthesis</keyword>
<feature type="binding site" evidence="10">
    <location>
        <position position="274"/>
    </location>
    <ligand>
        <name>5-aminolevulinate</name>
        <dbReference type="ChEBI" id="CHEBI:356416"/>
        <label>2</label>
    </ligand>
</feature>
<dbReference type="AlphaFoldDB" id="A0A1M6QVM4"/>
<name>A0A1M6QVM4_9AQUI</name>
<gene>
    <name evidence="15" type="ORF">SAMN05444391_0416</name>
</gene>
<evidence type="ECO:0000256" key="3">
    <source>
        <dbReference type="ARBA" id="ARBA00012053"/>
    </source>
</evidence>
<evidence type="ECO:0000256" key="6">
    <source>
        <dbReference type="ARBA" id="ARBA00023239"/>
    </source>
</evidence>
<keyword evidence="11" id="KW-0862">Zinc</keyword>
<evidence type="ECO:0000256" key="10">
    <source>
        <dbReference type="PIRSR" id="PIRSR001415-2"/>
    </source>
</evidence>
<dbReference type="GO" id="GO:0008270">
    <property type="term" value="F:zinc ion binding"/>
    <property type="evidence" value="ECO:0007669"/>
    <property type="project" value="TreeGrafter"/>
</dbReference>
<evidence type="ECO:0000256" key="13">
    <source>
        <dbReference type="RuleBase" id="RU000515"/>
    </source>
</evidence>
<evidence type="ECO:0000256" key="5">
    <source>
        <dbReference type="ARBA" id="ARBA00023133"/>
    </source>
</evidence>
<comment type="similarity">
    <text evidence="2 14">Belongs to the ALAD family.</text>
</comment>
<dbReference type="InterPro" id="IPR001731">
    <property type="entry name" value="ALAD"/>
</dbReference>
<keyword evidence="12" id="KW-0460">Magnesium</keyword>
<dbReference type="SMART" id="SM01004">
    <property type="entry name" value="ALAD"/>
    <property type="match status" value="1"/>
</dbReference>
<evidence type="ECO:0000256" key="11">
    <source>
        <dbReference type="PIRSR" id="PIRSR001415-3"/>
    </source>
</evidence>
<feature type="binding site" evidence="10">
    <location>
        <position position="313"/>
    </location>
    <ligand>
        <name>5-aminolevulinate</name>
        <dbReference type="ChEBI" id="CHEBI:356416"/>
        <label>2</label>
    </ligand>
</feature>
<dbReference type="InterPro" id="IPR013785">
    <property type="entry name" value="Aldolase_TIM"/>
</dbReference>
<proteinExistence type="inferred from homology"/>
<dbReference type="PIRSF" id="PIRSF001415">
    <property type="entry name" value="Porphbilin_synth"/>
    <property type="match status" value="1"/>
</dbReference>
<dbReference type="SUPFAM" id="SSF51569">
    <property type="entry name" value="Aldolase"/>
    <property type="match status" value="1"/>
</dbReference>
<organism evidence="15 16">
    <name type="scientific">Thermocrinis minervae</name>
    <dbReference type="NCBI Taxonomy" id="381751"/>
    <lineage>
        <taxon>Bacteria</taxon>
        <taxon>Pseudomonadati</taxon>
        <taxon>Aquificota</taxon>
        <taxon>Aquificia</taxon>
        <taxon>Aquificales</taxon>
        <taxon>Aquificaceae</taxon>
        <taxon>Thermocrinis</taxon>
    </lineage>
</organism>
<evidence type="ECO:0000256" key="4">
    <source>
        <dbReference type="ARBA" id="ARBA00020771"/>
    </source>
</evidence>
<keyword evidence="16" id="KW-1185">Reference proteome</keyword>
<dbReference type="GO" id="GO:0004655">
    <property type="term" value="F:porphobilinogen synthase activity"/>
    <property type="evidence" value="ECO:0007669"/>
    <property type="project" value="UniProtKB-EC"/>
</dbReference>
<evidence type="ECO:0000313" key="16">
    <source>
        <dbReference type="Proteomes" id="UP000189810"/>
    </source>
</evidence>
<dbReference type="PANTHER" id="PTHR11458">
    <property type="entry name" value="DELTA-AMINOLEVULINIC ACID DEHYDRATASE"/>
    <property type="match status" value="1"/>
</dbReference>
<dbReference type="GO" id="GO:0005829">
    <property type="term" value="C:cytosol"/>
    <property type="evidence" value="ECO:0007669"/>
    <property type="project" value="TreeGrafter"/>
</dbReference>
<dbReference type="NCBIfam" id="NF006762">
    <property type="entry name" value="PRK09283.1"/>
    <property type="match status" value="1"/>
</dbReference>
<feature type="active site" description="Schiff-base intermediate with substrate" evidence="9">
    <location>
        <position position="248"/>
    </location>
</feature>
<evidence type="ECO:0000256" key="7">
    <source>
        <dbReference type="ARBA" id="ARBA00023244"/>
    </source>
</evidence>
<evidence type="ECO:0000313" key="15">
    <source>
        <dbReference type="EMBL" id="SHK24274.1"/>
    </source>
</evidence>
<dbReference type="GO" id="GO:0006782">
    <property type="term" value="P:protoporphyrinogen IX biosynthetic process"/>
    <property type="evidence" value="ECO:0007669"/>
    <property type="project" value="UniProtKB-UniPathway"/>
</dbReference>
<feature type="binding site" evidence="10">
    <location>
        <position position="217"/>
    </location>
    <ligand>
        <name>5-aminolevulinate</name>
        <dbReference type="ChEBI" id="CHEBI:356416"/>
        <label>1</label>
    </ligand>
</feature>
<feature type="binding site" evidence="11">
    <location>
        <position position="130"/>
    </location>
    <ligand>
        <name>Zn(2+)</name>
        <dbReference type="ChEBI" id="CHEBI:29105"/>
        <note>catalytic</note>
    </ligand>
</feature>
<dbReference type="UniPathway" id="UPA00251">
    <property type="reaction ID" value="UER00318"/>
</dbReference>
<evidence type="ECO:0000256" key="8">
    <source>
        <dbReference type="ARBA" id="ARBA00047651"/>
    </source>
</evidence>
<reference evidence="15 16" key="1">
    <citation type="submission" date="2016-11" db="EMBL/GenBank/DDBJ databases">
        <authorList>
            <person name="Jaros S."/>
            <person name="Januszkiewicz K."/>
            <person name="Wedrychowicz H."/>
        </authorList>
    </citation>
    <scope>NUCLEOTIDE SEQUENCE [LARGE SCALE GENOMIC DNA]</scope>
    <source>
        <strain evidence="15 16">DSM 19557</strain>
    </source>
</reference>
<evidence type="ECO:0000256" key="2">
    <source>
        <dbReference type="ARBA" id="ARBA00008055"/>
    </source>
</evidence>
<feature type="binding site" evidence="10">
    <location>
        <position position="205"/>
    </location>
    <ligand>
        <name>5-aminolevulinate</name>
        <dbReference type="ChEBI" id="CHEBI:356416"/>
        <label>1</label>
    </ligand>
</feature>
<dbReference type="RefSeq" id="WP_079653587.1">
    <property type="nucleotide sequence ID" value="NZ_LT670846.1"/>
</dbReference>
<dbReference type="PRINTS" id="PR00144">
    <property type="entry name" value="DALDHYDRTASE"/>
</dbReference>
<accession>A0A1M6QVM4</accession>
<feature type="binding site" evidence="11">
    <location>
        <position position="122"/>
    </location>
    <ligand>
        <name>Zn(2+)</name>
        <dbReference type="ChEBI" id="CHEBI:29105"/>
        <note>catalytic</note>
    </ligand>
</feature>
<keyword evidence="5" id="KW-0350">Heme biosynthesis</keyword>
<dbReference type="Gene3D" id="3.20.20.70">
    <property type="entry name" value="Aldolase class I"/>
    <property type="match status" value="1"/>
</dbReference>
<dbReference type="PANTHER" id="PTHR11458:SF0">
    <property type="entry name" value="DELTA-AMINOLEVULINIC ACID DEHYDRATASE"/>
    <property type="match status" value="1"/>
</dbReference>
<keyword evidence="11" id="KW-0479">Metal-binding</keyword>
<dbReference type="Proteomes" id="UP000189810">
    <property type="component" value="Chromosome I"/>
</dbReference>
<dbReference type="Pfam" id="PF00490">
    <property type="entry name" value="ALAD"/>
    <property type="match status" value="1"/>
</dbReference>
<dbReference type="EC" id="4.2.1.24" evidence="3 13"/>
<dbReference type="CDD" id="cd00384">
    <property type="entry name" value="ALAD_PBGS"/>
    <property type="match status" value="1"/>
</dbReference>
<dbReference type="STRING" id="381751.SAMN05444391_0416"/>
<dbReference type="OrthoDB" id="9805001at2"/>
<evidence type="ECO:0000256" key="14">
    <source>
        <dbReference type="RuleBase" id="RU004161"/>
    </source>
</evidence>
<dbReference type="InterPro" id="IPR030656">
    <property type="entry name" value="ALAD_AS"/>
</dbReference>
<evidence type="ECO:0000256" key="1">
    <source>
        <dbReference type="ARBA" id="ARBA00004694"/>
    </source>
</evidence>
<dbReference type="EMBL" id="LT670846">
    <property type="protein sequence ID" value="SHK24274.1"/>
    <property type="molecule type" value="Genomic_DNA"/>
</dbReference>
<evidence type="ECO:0000256" key="12">
    <source>
        <dbReference type="PIRSR" id="PIRSR001415-5"/>
    </source>
</evidence>
<evidence type="ECO:0000256" key="9">
    <source>
        <dbReference type="PIRSR" id="PIRSR001415-1"/>
    </source>
</evidence>
<comment type="subunit">
    <text evidence="13">Homooctamer.</text>
</comment>
<comment type="catalytic activity">
    <reaction evidence="8 13">
        <text>2 5-aminolevulinate = porphobilinogen + 2 H2O + H(+)</text>
        <dbReference type="Rhea" id="RHEA:24064"/>
        <dbReference type="ChEBI" id="CHEBI:15377"/>
        <dbReference type="ChEBI" id="CHEBI:15378"/>
        <dbReference type="ChEBI" id="CHEBI:58126"/>
        <dbReference type="ChEBI" id="CHEBI:356416"/>
        <dbReference type="EC" id="4.2.1.24"/>
    </reaction>
</comment>
<feature type="binding site" evidence="11">
    <location>
        <position position="120"/>
    </location>
    <ligand>
        <name>Zn(2+)</name>
        <dbReference type="ChEBI" id="CHEBI:29105"/>
        <note>catalytic</note>
    </ligand>
</feature>
<keyword evidence="6 13" id="KW-0456">Lyase</keyword>